<dbReference type="PROSITE" id="PS00162">
    <property type="entry name" value="ALPHA_CA_1"/>
    <property type="match status" value="1"/>
</dbReference>
<dbReference type="CDD" id="cd03124">
    <property type="entry name" value="alpha_CA_prokaryotic_like"/>
    <property type="match status" value="1"/>
</dbReference>
<evidence type="ECO:0000256" key="8">
    <source>
        <dbReference type="SAM" id="MobiDB-lite"/>
    </source>
</evidence>
<sequence>MKTLSYLALFLLGLGLTACSSNEQHLNEHHPETVEKSPVKLEAAPEEGHEGHHHEDWSYQGETGPEHWAELEKTSDCGGMHQSPINIVEYKTDETLPPLDIQYADQTVLHDVVNNGHSIQYDFEEGDYIVLEGEKYYLKQFHFHEPSEHTIEGVRYPLEMHLVHANKEGDIAVLAVMAKEGGQSAPFDFLEAYLPLEPGAKKEIGKPFDMNLNLPKDRSYYHYTGSLTTPPCSENVQWYVFKTPIDISLKQAKVLEENMPVHNYRNEQPVNDRIVKASPNF</sequence>
<keyword evidence="5 7" id="KW-0862">Zinc</keyword>
<dbReference type="PANTHER" id="PTHR18952:SF208">
    <property type="entry name" value="CARBONIC ANHYDRASE XA-RELATED"/>
    <property type="match status" value="1"/>
</dbReference>
<dbReference type="EC" id="4.2.1.1" evidence="2 7"/>
<evidence type="ECO:0000313" key="10">
    <source>
        <dbReference type="EMBL" id="AFC25134.1"/>
    </source>
</evidence>
<evidence type="ECO:0000256" key="1">
    <source>
        <dbReference type="ARBA" id="ARBA00001947"/>
    </source>
</evidence>
<gene>
    <name evidence="10" type="primary">cah</name>
    <name evidence="10" type="ordered locus">SGRA_2406</name>
</gene>
<evidence type="ECO:0000313" key="11">
    <source>
        <dbReference type="Proteomes" id="UP000007519"/>
    </source>
</evidence>
<comment type="similarity">
    <text evidence="7">Belongs to the alpha-carbonic anhydrase family.</text>
</comment>
<reference evidence="10 11" key="1">
    <citation type="journal article" date="2012" name="Stand. Genomic Sci.">
        <title>Complete genome sequencing and analysis of Saprospira grandis str. Lewin, a predatory marine bacterium.</title>
        <authorList>
            <person name="Saw J.H."/>
            <person name="Yuryev A."/>
            <person name="Kanbe M."/>
            <person name="Hou S."/>
            <person name="Young A.G."/>
            <person name="Aizawa S."/>
            <person name="Alam M."/>
        </authorList>
    </citation>
    <scope>NUCLEOTIDE SEQUENCE [LARGE SCALE GENOMIC DNA]</scope>
    <source>
        <strain evidence="10 11">Lewin</strain>
    </source>
</reference>
<organism evidence="10 11">
    <name type="scientific">Saprospira grandis (strain Lewin)</name>
    <dbReference type="NCBI Taxonomy" id="984262"/>
    <lineage>
        <taxon>Bacteria</taxon>
        <taxon>Pseudomonadati</taxon>
        <taxon>Bacteroidota</taxon>
        <taxon>Saprospiria</taxon>
        <taxon>Saprospirales</taxon>
        <taxon>Saprospiraceae</taxon>
        <taxon>Saprospira</taxon>
    </lineage>
</organism>
<proteinExistence type="inferred from homology"/>
<dbReference type="RefSeq" id="WP_015692748.1">
    <property type="nucleotide sequence ID" value="NC_016940.1"/>
</dbReference>
<feature type="domain" description="Alpha-carbonic anhydrase" evidence="9">
    <location>
        <begin position="55"/>
        <end position="279"/>
    </location>
</feature>
<dbReference type="Pfam" id="PF00194">
    <property type="entry name" value="Carb_anhydrase"/>
    <property type="match status" value="1"/>
</dbReference>
<evidence type="ECO:0000256" key="2">
    <source>
        <dbReference type="ARBA" id="ARBA00012925"/>
    </source>
</evidence>
<dbReference type="eggNOG" id="COG3338">
    <property type="taxonomic scope" value="Bacteria"/>
</dbReference>
<dbReference type="GO" id="GO:0008270">
    <property type="term" value="F:zinc ion binding"/>
    <property type="evidence" value="ECO:0007669"/>
    <property type="project" value="UniProtKB-UniRule"/>
</dbReference>
<dbReference type="STRING" id="984262.SGRA_2406"/>
<keyword evidence="11" id="KW-1185">Reference proteome</keyword>
<dbReference type="Gene3D" id="3.10.200.10">
    <property type="entry name" value="Alpha carbonic anhydrase"/>
    <property type="match status" value="1"/>
</dbReference>
<dbReference type="Proteomes" id="UP000007519">
    <property type="component" value="Chromosome"/>
</dbReference>
<dbReference type="InterPro" id="IPR041891">
    <property type="entry name" value="Alpha_CA_prokaryot-like"/>
</dbReference>
<evidence type="ECO:0000256" key="6">
    <source>
        <dbReference type="ARBA" id="ARBA00023239"/>
    </source>
</evidence>
<comment type="function">
    <text evidence="7">Reversible hydration of carbon dioxide.</text>
</comment>
<evidence type="ECO:0000259" key="9">
    <source>
        <dbReference type="PROSITE" id="PS51144"/>
    </source>
</evidence>
<keyword evidence="6 7" id="KW-0456">Lyase</keyword>
<feature type="compositionally biased region" description="Basic and acidic residues" evidence="8">
    <location>
        <begin position="46"/>
        <end position="57"/>
    </location>
</feature>
<evidence type="ECO:0000256" key="7">
    <source>
        <dbReference type="RuleBase" id="RU367011"/>
    </source>
</evidence>
<dbReference type="GO" id="GO:0006730">
    <property type="term" value="P:one-carbon metabolic process"/>
    <property type="evidence" value="ECO:0007669"/>
    <property type="project" value="TreeGrafter"/>
</dbReference>
<evidence type="ECO:0000256" key="4">
    <source>
        <dbReference type="ARBA" id="ARBA00022723"/>
    </source>
</evidence>
<dbReference type="InterPro" id="IPR001148">
    <property type="entry name" value="CA_dom"/>
</dbReference>
<feature type="signal peptide" evidence="7">
    <location>
        <begin position="1"/>
        <end position="20"/>
    </location>
</feature>
<comment type="cofactor">
    <cofactor evidence="1 7">
        <name>Zn(2+)</name>
        <dbReference type="ChEBI" id="CHEBI:29105"/>
    </cofactor>
</comment>
<name>H6L4V9_SAPGL</name>
<accession>H6L4V9</accession>
<dbReference type="InterPro" id="IPR023561">
    <property type="entry name" value="Carbonic_anhydrase_a-class"/>
</dbReference>
<dbReference type="InterPro" id="IPR018338">
    <property type="entry name" value="Carbonic_anhydrase_a-class_CS"/>
</dbReference>
<dbReference type="KEGG" id="sgn:SGRA_2406"/>
<dbReference type="GO" id="GO:0004089">
    <property type="term" value="F:carbonate dehydratase activity"/>
    <property type="evidence" value="ECO:0007669"/>
    <property type="project" value="UniProtKB-UniRule"/>
</dbReference>
<dbReference type="OrthoDB" id="5327615at2"/>
<evidence type="ECO:0000256" key="3">
    <source>
        <dbReference type="ARBA" id="ARBA00014628"/>
    </source>
</evidence>
<comment type="catalytic activity">
    <reaction evidence="7">
        <text>hydrogencarbonate + H(+) = CO2 + H2O</text>
        <dbReference type="Rhea" id="RHEA:10748"/>
        <dbReference type="ChEBI" id="CHEBI:15377"/>
        <dbReference type="ChEBI" id="CHEBI:15378"/>
        <dbReference type="ChEBI" id="CHEBI:16526"/>
        <dbReference type="ChEBI" id="CHEBI:17544"/>
        <dbReference type="EC" id="4.2.1.1"/>
    </reaction>
</comment>
<dbReference type="HOGENOM" id="CLU_039326_0_2_10"/>
<dbReference type="SUPFAM" id="SSF51069">
    <property type="entry name" value="Carbonic anhydrase"/>
    <property type="match status" value="1"/>
</dbReference>
<keyword evidence="4 7" id="KW-0479">Metal-binding</keyword>
<dbReference type="SMART" id="SM01057">
    <property type="entry name" value="Carb_anhydrase"/>
    <property type="match status" value="1"/>
</dbReference>
<dbReference type="PROSITE" id="PS51257">
    <property type="entry name" value="PROKAR_LIPOPROTEIN"/>
    <property type="match status" value="1"/>
</dbReference>
<feature type="compositionally biased region" description="Basic and acidic residues" evidence="8">
    <location>
        <begin position="25"/>
        <end position="39"/>
    </location>
</feature>
<dbReference type="AlphaFoldDB" id="H6L4V9"/>
<dbReference type="EMBL" id="CP002831">
    <property type="protein sequence ID" value="AFC25134.1"/>
    <property type="molecule type" value="Genomic_DNA"/>
</dbReference>
<dbReference type="PANTHER" id="PTHR18952">
    <property type="entry name" value="CARBONIC ANHYDRASE"/>
    <property type="match status" value="1"/>
</dbReference>
<dbReference type="PROSITE" id="PS51144">
    <property type="entry name" value="ALPHA_CA_2"/>
    <property type="match status" value="1"/>
</dbReference>
<keyword evidence="7" id="KW-0732">Signal</keyword>
<dbReference type="InterPro" id="IPR036398">
    <property type="entry name" value="CA_dom_sf"/>
</dbReference>
<feature type="chain" id="PRO_5025091908" description="Carbonic anhydrase" evidence="7">
    <location>
        <begin position="21"/>
        <end position="281"/>
    </location>
</feature>
<protein>
    <recommendedName>
        <fullName evidence="3 7">Carbonic anhydrase</fullName>
        <ecNumber evidence="2 7">4.2.1.1</ecNumber>
    </recommendedName>
</protein>
<feature type="region of interest" description="Disordered" evidence="8">
    <location>
        <begin position="25"/>
        <end position="62"/>
    </location>
</feature>
<evidence type="ECO:0000256" key="5">
    <source>
        <dbReference type="ARBA" id="ARBA00022833"/>
    </source>
</evidence>